<dbReference type="PANTHER" id="PTHR34584:SF1">
    <property type="entry name" value="NA(+)_H(+) ANTIPORTER SUBUNIT E1"/>
    <property type="match status" value="1"/>
</dbReference>
<dbReference type="Pfam" id="PF01899">
    <property type="entry name" value="MNHE"/>
    <property type="match status" value="1"/>
</dbReference>
<evidence type="ECO:0000313" key="8">
    <source>
        <dbReference type="EMBL" id="GEB52958.1"/>
    </source>
</evidence>
<accession>A0A4Y3R838</accession>
<dbReference type="PANTHER" id="PTHR34584">
    <property type="entry name" value="NA(+)/H(+) ANTIPORTER SUBUNIT E1"/>
    <property type="match status" value="1"/>
</dbReference>
<feature type="transmembrane region" description="Helical" evidence="7">
    <location>
        <begin position="12"/>
        <end position="32"/>
    </location>
</feature>
<keyword evidence="6 7" id="KW-0472">Membrane</keyword>
<dbReference type="Proteomes" id="UP000319210">
    <property type="component" value="Unassembled WGS sequence"/>
</dbReference>
<keyword evidence="3" id="KW-1003">Cell membrane</keyword>
<comment type="subcellular location">
    <subcellularLocation>
        <location evidence="1">Cell membrane</location>
        <topology evidence="1">Multi-pass membrane protein</topology>
    </subcellularLocation>
</comment>
<evidence type="ECO:0000256" key="6">
    <source>
        <dbReference type="ARBA" id="ARBA00023136"/>
    </source>
</evidence>
<keyword evidence="4 7" id="KW-0812">Transmembrane</keyword>
<sequence>MTAPQRLPEASRLRATQWPMVLGLTLLWMLLWGNANPVNAVTGVIVAVLVVMVFPLPPIEKQARWHPLGLARFVGRFTLDMIVSSWRINRYLLGPGKPPCAVLGVRMRCPGDLMLTATAVAVSAVPGSTVLEVHRRSGTLYLHVLGAGTEAERERARRETLRLESRVVRAFGTRADVDAITASEAAEEVFGPWL</sequence>
<evidence type="ECO:0000256" key="4">
    <source>
        <dbReference type="ARBA" id="ARBA00022692"/>
    </source>
</evidence>
<dbReference type="EMBL" id="BJMM01000039">
    <property type="protein sequence ID" value="GEB52958.1"/>
    <property type="molecule type" value="Genomic_DNA"/>
</dbReference>
<feature type="transmembrane region" description="Helical" evidence="7">
    <location>
        <begin position="38"/>
        <end position="56"/>
    </location>
</feature>
<protein>
    <submittedName>
        <fullName evidence="8">Na+/H+ antiporter subunit E</fullName>
    </submittedName>
</protein>
<evidence type="ECO:0000256" key="1">
    <source>
        <dbReference type="ARBA" id="ARBA00004651"/>
    </source>
</evidence>
<comment type="similarity">
    <text evidence="2">Belongs to the CPA3 antiporters (TC 2.A.63) subunit E family.</text>
</comment>
<evidence type="ECO:0000256" key="3">
    <source>
        <dbReference type="ARBA" id="ARBA00022475"/>
    </source>
</evidence>
<dbReference type="InterPro" id="IPR002758">
    <property type="entry name" value="Cation_antiport_E"/>
</dbReference>
<dbReference type="RefSeq" id="WP_030887105.1">
    <property type="nucleotide sequence ID" value="NZ_BJMM01000039.1"/>
</dbReference>
<reference evidence="8 9" key="1">
    <citation type="submission" date="2019-06" db="EMBL/GenBank/DDBJ databases">
        <title>Whole genome shotgun sequence of Streptomyces cacaoi subsp. cacaoi NBRC 12748.</title>
        <authorList>
            <person name="Hosoyama A."/>
            <person name="Uohara A."/>
            <person name="Ohji S."/>
            <person name="Ichikawa N."/>
        </authorList>
    </citation>
    <scope>NUCLEOTIDE SEQUENCE [LARGE SCALE GENOMIC DNA]</scope>
    <source>
        <strain evidence="8 9">NBRC 12748</strain>
    </source>
</reference>
<dbReference type="GO" id="GO:0008324">
    <property type="term" value="F:monoatomic cation transmembrane transporter activity"/>
    <property type="evidence" value="ECO:0007669"/>
    <property type="project" value="InterPro"/>
</dbReference>
<dbReference type="NCBIfam" id="NF006521">
    <property type="entry name" value="PRK08965.1-5"/>
    <property type="match status" value="1"/>
</dbReference>
<gene>
    <name evidence="8" type="ORF">SCA03_55090</name>
</gene>
<keyword evidence="9" id="KW-1185">Reference proteome</keyword>
<organism evidence="8 9">
    <name type="scientific">Streptomyces cacaoi</name>
    <dbReference type="NCBI Taxonomy" id="1898"/>
    <lineage>
        <taxon>Bacteria</taxon>
        <taxon>Bacillati</taxon>
        <taxon>Actinomycetota</taxon>
        <taxon>Actinomycetes</taxon>
        <taxon>Kitasatosporales</taxon>
        <taxon>Streptomycetaceae</taxon>
        <taxon>Streptomyces</taxon>
    </lineage>
</organism>
<dbReference type="OrthoDB" id="3536063at2"/>
<evidence type="ECO:0000256" key="7">
    <source>
        <dbReference type="SAM" id="Phobius"/>
    </source>
</evidence>
<evidence type="ECO:0000256" key="2">
    <source>
        <dbReference type="ARBA" id="ARBA00006228"/>
    </source>
</evidence>
<dbReference type="GO" id="GO:0005886">
    <property type="term" value="C:plasma membrane"/>
    <property type="evidence" value="ECO:0007669"/>
    <property type="project" value="UniProtKB-SubCell"/>
</dbReference>
<name>A0A4Y3R838_STRCI</name>
<comment type="caution">
    <text evidence="8">The sequence shown here is derived from an EMBL/GenBank/DDBJ whole genome shotgun (WGS) entry which is preliminary data.</text>
</comment>
<keyword evidence="5 7" id="KW-1133">Transmembrane helix</keyword>
<proteinExistence type="inferred from homology"/>
<evidence type="ECO:0000313" key="9">
    <source>
        <dbReference type="Proteomes" id="UP000319210"/>
    </source>
</evidence>
<dbReference type="AlphaFoldDB" id="A0A4Y3R838"/>
<evidence type="ECO:0000256" key="5">
    <source>
        <dbReference type="ARBA" id="ARBA00022989"/>
    </source>
</evidence>